<accession>A0ABP0CH20</accession>
<evidence type="ECO:0000313" key="3">
    <source>
        <dbReference type="Proteomes" id="UP001642405"/>
    </source>
</evidence>
<dbReference type="Proteomes" id="UP001642405">
    <property type="component" value="Unassembled WGS sequence"/>
</dbReference>
<feature type="region of interest" description="Disordered" evidence="1">
    <location>
        <begin position="100"/>
        <end position="119"/>
    </location>
</feature>
<evidence type="ECO:0000256" key="1">
    <source>
        <dbReference type="SAM" id="MobiDB-lite"/>
    </source>
</evidence>
<feature type="compositionally biased region" description="Basic residues" evidence="1">
    <location>
        <begin position="33"/>
        <end position="44"/>
    </location>
</feature>
<feature type="compositionally biased region" description="Basic and acidic residues" evidence="1">
    <location>
        <begin position="45"/>
        <end position="65"/>
    </location>
</feature>
<dbReference type="EMBL" id="CAWUHB010000058">
    <property type="protein sequence ID" value="CAK7231402.1"/>
    <property type="molecule type" value="Genomic_DNA"/>
</dbReference>
<proteinExistence type="predicted"/>
<comment type="caution">
    <text evidence="2">The sequence shown here is derived from an EMBL/GenBank/DDBJ whole genome shotgun (WGS) entry which is preliminary data.</text>
</comment>
<name>A0ABP0CH20_9PEZI</name>
<sequence>MSIKSKSQRAAAPPGLGEGPFPRGPLPVTNTQTRKRKRAKYRRSARAEEKRGECSRTRADLDAESSRAGQDASVKTKAVAKKGNVQAAATSKRTKLIPILKAKREPETEAVSAVTTPEASEATAAITTAASSANFFQTPPKNVIPAVLDDAELDSRLLEAESNATRMREASKEERWWKRKEGRERRKHKETSDGKDVKDNKNDKDDKEDATDNDVFGHSDKEGTKSFLERLARRGKNKTVVSSPALPVPWSSSPSVSPTLVVNKVGSDGTVGKGGIVAKPLSFPEQQTAVLKTTTTTIYGTSTEVKRKGAFLHVYRRTVIPPAV</sequence>
<gene>
    <name evidence="2" type="ORF">SCUCBS95973_007901</name>
</gene>
<reference evidence="2 3" key="1">
    <citation type="submission" date="2024-01" db="EMBL/GenBank/DDBJ databases">
        <authorList>
            <person name="Allen C."/>
            <person name="Tagirdzhanova G."/>
        </authorList>
    </citation>
    <scope>NUCLEOTIDE SEQUENCE [LARGE SCALE GENOMIC DNA]</scope>
</reference>
<feature type="region of interest" description="Disordered" evidence="1">
    <location>
        <begin position="163"/>
        <end position="222"/>
    </location>
</feature>
<keyword evidence="3" id="KW-1185">Reference proteome</keyword>
<evidence type="ECO:0000313" key="2">
    <source>
        <dbReference type="EMBL" id="CAK7231402.1"/>
    </source>
</evidence>
<protein>
    <submittedName>
        <fullName evidence="2">Uncharacterized protein</fullName>
    </submittedName>
</protein>
<feature type="compositionally biased region" description="Basic and acidic residues" evidence="1">
    <location>
        <begin position="166"/>
        <end position="207"/>
    </location>
</feature>
<organism evidence="2 3">
    <name type="scientific">Sporothrix curviconia</name>
    <dbReference type="NCBI Taxonomy" id="1260050"/>
    <lineage>
        <taxon>Eukaryota</taxon>
        <taxon>Fungi</taxon>
        <taxon>Dikarya</taxon>
        <taxon>Ascomycota</taxon>
        <taxon>Pezizomycotina</taxon>
        <taxon>Sordariomycetes</taxon>
        <taxon>Sordariomycetidae</taxon>
        <taxon>Ophiostomatales</taxon>
        <taxon>Ophiostomataceae</taxon>
        <taxon>Sporothrix</taxon>
    </lineage>
</organism>
<feature type="region of interest" description="Disordered" evidence="1">
    <location>
        <begin position="1"/>
        <end position="75"/>
    </location>
</feature>